<evidence type="ECO:0000256" key="1">
    <source>
        <dbReference type="ARBA" id="ARBA00001917"/>
    </source>
</evidence>
<dbReference type="PANTHER" id="PTHR43673">
    <property type="entry name" value="NAD(P)H NITROREDUCTASE YDGI-RELATED"/>
    <property type="match status" value="1"/>
</dbReference>
<comment type="cofactor">
    <cofactor evidence="1">
        <name>FMN</name>
        <dbReference type="ChEBI" id="CHEBI:58210"/>
    </cofactor>
</comment>
<gene>
    <name evidence="7" type="ORF">GCM10007924_19700</name>
</gene>
<name>A0ABQ5U4A7_9PROT</name>
<dbReference type="InterPro" id="IPR000415">
    <property type="entry name" value="Nitroreductase-like"/>
</dbReference>
<comment type="similarity">
    <text evidence="2">Belongs to the nitroreductase family.</text>
</comment>
<dbReference type="SUPFAM" id="SSF55469">
    <property type="entry name" value="FMN-dependent nitroreductase-like"/>
    <property type="match status" value="1"/>
</dbReference>
<protein>
    <submittedName>
        <fullName evidence="7">NADH dehydrogenase</fullName>
    </submittedName>
</protein>
<sequence>MKVTEAIKSRKSVRQFSDRPVSEQDLRDILETAKWAPSGGNLQPWKVQVLAGAPLQALVDDVRQKLMSNVQEEPEYHVYPPELTEPYRTRRRVVGQQLYELIGVPREDTPGKLRQLAKNFEFFGAPVGLFFVIDRQMEIGQFADMGMFMQNIMLLAREKGLHTCPQEAWARWPQTLIKHLDLPDNEMAFCGMALGYEDESAIINTLQSEREDFGTFITMNGF</sequence>
<dbReference type="PANTHER" id="PTHR43673:SF2">
    <property type="entry name" value="NITROREDUCTASE"/>
    <property type="match status" value="1"/>
</dbReference>
<reference evidence="7" key="2">
    <citation type="submission" date="2023-01" db="EMBL/GenBank/DDBJ databases">
        <title>Draft genome sequence of Sneathiella chinensis strain NBRC 103408.</title>
        <authorList>
            <person name="Sun Q."/>
            <person name="Mori K."/>
        </authorList>
    </citation>
    <scope>NUCLEOTIDE SEQUENCE</scope>
    <source>
        <strain evidence="7">NBRC 103408</strain>
    </source>
</reference>
<dbReference type="Gene3D" id="3.40.109.10">
    <property type="entry name" value="NADH Oxidase"/>
    <property type="match status" value="1"/>
</dbReference>
<reference evidence="7" key="1">
    <citation type="journal article" date="2014" name="Int. J. Syst. Evol. Microbiol.">
        <title>Complete genome of a new Firmicutes species belonging to the dominant human colonic microbiota ('Ruminococcus bicirculans') reveals two chromosomes and a selective capacity to utilize plant glucans.</title>
        <authorList>
            <consortium name="NISC Comparative Sequencing Program"/>
            <person name="Wegmann U."/>
            <person name="Louis P."/>
            <person name="Goesmann A."/>
            <person name="Henrissat B."/>
            <person name="Duncan S.H."/>
            <person name="Flint H.J."/>
        </authorList>
    </citation>
    <scope>NUCLEOTIDE SEQUENCE</scope>
    <source>
        <strain evidence="7">NBRC 103408</strain>
    </source>
</reference>
<keyword evidence="5" id="KW-0560">Oxidoreductase</keyword>
<organism evidence="7 8">
    <name type="scientific">Sneathiella chinensis</name>
    <dbReference type="NCBI Taxonomy" id="349750"/>
    <lineage>
        <taxon>Bacteria</taxon>
        <taxon>Pseudomonadati</taxon>
        <taxon>Pseudomonadota</taxon>
        <taxon>Alphaproteobacteria</taxon>
        <taxon>Sneathiellales</taxon>
        <taxon>Sneathiellaceae</taxon>
        <taxon>Sneathiella</taxon>
    </lineage>
</organism>
<evidence type="ECO:0000256" key="3">
    <source>
        <dbReference type="ARBA" id="ARBA00022630"/>
    </source>
</evidence>
<feature type="domain" description="Nitroreductase" evidence="6">
    <location>
        <begin position="7"/>
        <end position="196"/>
    </location>
</feature>
<dbReference type="InterPro" id="IPR029479">
    <property type="entry name" value="Nitroreductase"/>
</dbReference>
<comment type="caution">
    <text evidence="7">The sequence shown here is derived from an EMBL/GenBank/DDBJ whole genome shotgun (WGS) entry which is preliminary data.</text>
</comment>
<dbReference type="CDD" id="cd02136">
    <property type="entry name" value="PnbA_NfnB-like"/>
    <property type="match status" value="1"/>
</dbReference>
<evidence type="ECO:0000256" key="4">
    <source>
        <dbReference type="ARBA" id="ARBA00022643"/>
    </source>
</evidence>
<proteinExistence type="inferred from homology"/>
<keyword evidence="8" id="KW-1185">Reference proteome</keyword>
<evidence type="ECO:0000259" key="6">
    <source>
        <dbReference type="Pfam" id="PF00881"/>
    </source>
</evidence>
<keyword evidence="4" id="KW-0288">FMN</keyword>
<dbReference type="Pfam" id="PF00881">
    <property type="entry name" value="Nitroreductase"/>
    <property type="match status" value="1"/>
</dbReference>
<dbReference type="Proteomes" id="UP001161409">
    <property type="component" value="Unassembled WGS sequence"/>
</dbReference>
<evidence type="ECO:0000256" key="2">
    <source>
        <dbReference type="ARBA" id="ARBA00007118"/>
    </source>
</evidence>
<dbReference type="RefSeq" id="WP_169560886.1">
    <property type="nucleotide sequence ID" value="NZ_BSNF01000006.1"/>
</dbReference>
<evidence type="ECO:0000313" key="8">
    <source>
        <dbReference type="Proteomes" id="UP001161409"/>
    </source>
</evidence>
<accession>A0ABQ5U4A7</accession>
<keyword evidence="3" id="KW-0285">Flavoprotein</keyword>
<evidence type="ECO:0000313" key="7">
    <source>
        <dbReference type="EMBL" id="GLQ06749.1"/>
    </source>
</evidence>
<dbReference type="EMBL" id="BSNF01000006">
    <property type="protein sequence ID" value="GLQ06749.1"/>
    <property type="molecule type" value="Genomic_DNA"/>
</dbReference>
<evidence type="ECO:0000256" key="5">
    <source>
        <dbReference type="ARBA" id="ARBA00023002"/>
    </source>
</evidence>